<evidence type="ECO:0000313" key="1">
    <source>
        <dbReference type="EMBL" id="CAF4069626.1"/>
    </source>
</evidence>
<dbReference type="Proteomes" id="UP000663836">
    <property type="component" value="Unassembled WGS sequence"/>
</dbReference>
<accession>A0A819T0C4</accession>
<gene>
    <name evidence="1" type="ORF">JBS370_LOCUS30074</name>
</gene>
<name>A0A819T0C4_9BILA</name>
<dbReference type="AlphaFoldDB" id="A0A819T0C4"/>
<evidence type="ECO:0000313" key="2">
    <source>
        <dbReference type="Proteomes" id="UP000663836"/>
    </source>
</evidence>
<proteinExistence type="predicted"/>
<sequence length="189" mass="22112">MMKKNDSTFNTYLKRILLDLLPWIVEECSLNLLKCRKKKVIFDAFSSIYSHVWRHIRIDNNTNGDYSINRVYEVNEFIEQEAGADFAAAFRFGGPLVFTKLLLYVNTHPKYVVKDVILKEYVYKALQSKLLGILCDFETELLSNKSSQIVATHIKLLRSLRLTLQYTSELSLIVFNLLARIYSSFNYKY</sequence>
<protein>
    <submittedName>
        <fullName evidence="1">Uncharacterized protein</fullName>
    </submittedName>
</protein>
<organism evidence="1 2">
    <name type="scientific">Rotaria sordida</name>
    <dbReference type="NCBI Taxonomy" id="392033"/>
    <lineage>
        <taxon>Eukaryota</taxon>
        <taxon>Metazoa</taxon>
        <taxon>Spiralia</taxon>
        <taxon>Gnathifera</taxon>
        <taxon>Rotifera</taxon>
        <taxon>Eurotatoria</taxon>
        <taxon>Bdelloidea</taxon>
        <taxon>Philodinida</taxon>
        <taxon>Philodinidae</taxon>
        <taxon>Rotaria</taxon>
    </lineage>
</organism>
<dbReference type="EMBL" id="CAJOBD010006767">
    <property type="protein sequence ID" value="CAF4069626.1"/>
    <property type="molecule type" value="Genomic_DNA"/>
</dbReference>
<reference evidence="1" key="1">
    <citation type="submission" date="2021-02" db="EMBL/GenBank/DDBJ databases">
        <authorList>
            <person name="Nowell W R."/>
        </authorList>
    </citation>
    <scope>NUCLEOTIDE SEQUENCE</scope>
</reference>
<comment type="caution">
    <text evidence="1">The sequence shown here is derived from an EMBL/GenBank/DDBJ whole genome shotgun (WGS) entry which is preliminary data.</text>
</comment>